<dbReference type="PANTHER" id="PTHR28067">
    <property type="entry name" value="DNA REPLICATION REGULATOR SLD3"/>
    <property type="match status" value="1"/>
</dbReference>
<gene>
    <name evidence="2" type="ORF">EX30DRAFT_301764</name>
</gene>
<dbReference type="OrthoDB" id="5395343at2759"/>
<dbReference type="Proteomes" id="UP000298138">
    <property type="component" value="Unassembled WGS sequence"/>
</dbReference>
<evidence type="ECO:0000313" key="2">
    <source>
        <dbReference type="EMBL" id="TGZ85148.1"/>
    </source>
</evidence>
<evidence type="ECO:0000259" key="1">
    <source>
        <dbReference type="Pfam" id="PF08639"/>
    </source>
</evidence>
<dbReference type="Gene3D" id="1.20.58.2130">
    <property type="match status" value="1"/>
</dbReference>
<dbReference type="STRING" id="341454.A0A4S2N732"/>
<dbReference type="AlphaFoldDB" id="A0A4S2N732"/>
<protein>
    <recommendedName>
        <fullName evidence="1">DNA replication regulator Sld3 C-terminal domain-containing protein</fullName>
    </recommendedName>
</protein>
<sequence>MSLLPPPSARKRKREEELGPSVLIGAHAESPFDNPVRIIPTIVLPRAYFPLQWLSGVPARLYHCSNHIPALSEPGKIAVVKMEGERQLSAVESLEKDAYVLYKLSTQVRLKDVRKLYAQLSRLRMDGEPTERVEYKDAWWEDIGSMTYPFTEHPLMPRQLESITERATPLNPDVVSESAESPRQTSAEVLENLRNQYYESLYLTKTSLAYFSKSALSRARAYFQGDDPETPSPIGELTAFLHSMLVPLSNMDSKHRKTLPTFVSEEHIDNISILKKDEETYLQNWRTSAFGDRVLAPTDPRVKCVLEKLKTRE</sequence>
<dbReference type="Pfam" id="PF08639">
    <property type="entry name" value="Sld3_STD"/>
    <property type="match status" value="1"/>
</dbReference>
<proteinExistence type="predicted"/>
<dbReference type="PANTHER" id="PTHR28067:SF1">
    <property type="entry name" value="DNA REPLICATION REGULATOR SLD3"/>
    <property type="match status" value="1"/>
</dbReference>
<feature type="domain" description="DNA replication regulator Sld3 C-terminal" evidence="1">
    <location>
        <begin position="188"/>
        <end position="269"/>
    </location>
</feature>
<dbReference type="InterPro" id="IPR013948">
    <property type="entry name" value="DNA_replication_reg_Sld3_C"/>
</dbReference>
<name>A0A4S2N732_9PEZI</name>
<dbReference type="GO" id="GO:0031261">
    <property type="term" value="C:DNA replication preinitiation complex"/>
    <property type="evidence" value="ECO:0007669"/>
    <property type="project" value="TreeGrafter"/>
</dbReference>
<dbReference type="InterPro" id="IPR042511">
    <property type="entry name" value="Sld3"/>
</dbReference>
<evidence type="ECO:0000313" key="3">
    <source>
        <dbReference type="Proteomes" id="UP000298138"/>
    </source>
</evidence>
<reference evidence="2 3" key="1">
    <citation type="submission" date="2019-04" db="EMBL/GenBank/DDBJ databases">
        <title>Comparative genomics and transcriptomics to analyze fruiting body development in filamentous ascomycetes.</title>
        <authorList>
            <consortium name="DOE Joint Genome Institute"/>
            <person name="Lutkenhaus R."/>
            <person name="Traeger S."/>
            <person name="Breuer J."/>
            <person name="Kuo A."/>
            <person name="Lipzen A."/>
            <person name="Pangilinan J."/>
            <person name="Dilworth D."/>
            <person name="Sandor L."/>
            <person name="Poggeler S."/>
            <person name="Barry K."/>
            <person name="Grigoriev I.V."/>
            <person name="Nowrousian M."/>
        </authorList>
    </citation>
    <scope>NUCLEOTIDE SEQUENCE [LARGE SCALE GENOMIC DNA]</scope>
    <source>
        <strain evidence="2 3">CBS 389.68</strain>
    </source>
</reference>
<accession>A0A4S2N732</accession>
<keyword evidence="3" id="KW-1185">Reference proteome</keyword>
<dbReference type="InParanoid" id="A0A4S2N732"/>
<dbReference type="GO" id="GO:0006270">
    <property type="term" value="P:DNA replication initiation"/>
    <property type="evidence" value="ECO:0007669"/>
    <property type="project" value="InterPro"/>
</dbReference>
<organism evidence="2 3">
    <name type="scientific">Ascodesmis nigricans</name>
    <dbReference type="NCBI Taxonomy" id="341454"/>
    <lineage>
        <taxon>Eukaryota</taxon>
        <taxon>Fungi</taxon>
        <taxon>Dikarya</taxon>
        <taxon>Ascomycota</taxon>
        <taxon>Pezizomycotina</taxon>
        <taxon>Pezizomycetes</taxon>
        <taxon>Pezizales</taxon>
        <taxon>Ascodesmidaceae</taxon>
        <taxon>Ascodesmis</taxon>
    </lineage>
</organism>
<dbReference type="EMBL" id="ML220112">
    <property type="protein sequence ID" value="TGZ85148.1"/>
    <property type="molecule type" value="Genomic_DNA"/>
</dbReference>